<dbReference type="InterPro" id="IPR017944">
    <property type="entry name" value="KaiA/RbsU_helical_domain_sf"/>
</dbReference>
<dbReference type="RefSeq" id="WP_155220989.1">
    <property type="nucleotide sequence ID" value="NZ_WNHB01000028.1"/>
</dbReference>
<dbReference type="InterPro" id="IPR001932">
    <property type="entry name" value="PPM-type_phosphatase-like_dom"/>
</dbReference>
<evidence type="ECO:0000313" key="3">
    <source>
        <dbReference type="EMBL" id="MTT33136.1"/>
    </source>
</evidence>
<dbReference type="Gene3D" id="3.60.40.10">
    <property type="entry name" value="PPM-type phosphatase domain"/>
    <property type="match status" value="1"/>
</dbReference>
<dbReference type="PROSITE" id="PS51746">
    <property type="entry name" value="PPM_2"/>
    <property type="match status" value="1"/>
</dbReference>
<evidence type="ECO:0000256" key="1">
    <source>
        <dbReference type="ARBA" id="ARBA00022801"/>
    </source>
</evidence>
<dbReference type="SMART" id="SM00331">
    <property type="entry name" value="PP2C_SIG"/>
    <property type="match status" value="1"/>
</dbReference>
<evidence type="ECO:0000313" key="4">
    <source>
        <dbReference type="Proteomes" id="UP000440978"/>
    </source>
</evidence>
<feature type="domain" description="PPM-type phosphatase" evidence="2">
    <location>
        <begin position="122"/>
        <end position="332"/>
    </location>
</feature>
<keyword evidence="1" id="KW-0378">Hydrolase</keyword>
<dbReference type="OrthoDB" id="311592at2"/>
<dbReference type="InterPro" id="IPR036457">
    <property type="entry name" value="PPM-type-like_dom_sf"/>
</dbReference>
<dbReference type="InterPro" id="IPR014787">
    <property type="entry name" value="PSer_Pase_RsbU_N"/>
</dbReference>
<proteinExistence type="predicted"/>
<dbReference type="SUPFAM" id="SSF81606">
    <property type="entry name" value="PP2C-like"/>
    <property type="match status" value="1"/>
</dbReference>
<evidence type="ECO:0000259" key="2">
    <source>
        <dbReference type="PROSITE" id="PS51746"/>
    </source>
</evidence>
<comment type="caution">
    <text evidence="3">The sequence shown here is derived from an EMBL/GenBank/DDBJ whole genome shotgun (WGS) entry which is preliminary data.</text>
</comment>
<dbReference type="PANTHER" id="PTHR43156">
    <property type="entry name" value="STAGE II SPORULATION PROTEIN E-RELATED"/>
    <property type="match status" value="1"/>
</dbReference>
<dbReference type="Pfam" id="PF08673">
    <property type="entry name" value="RsbU_N"/>
    <property type="match status" value="1"/>
</dbReference>
<organism evidence="3 4">
    <name type="scientific">Terrilactibacillus tamarindi</name>
    <dbReference type="NCBI Taxonomy" id="2599694"/>
    <lineage>
        <taxon>Bacteria</taxon>
        <taxon>Bacillati</taxon>
        <taxon>Bacillota</taxon>
        <taxon>Bacilli</taxon>
        <taxon>Bacillales</taxon>
        <taxon>Bacillaceae</taxon>
        <taxon>Terrilactibacillus</taxon>
    </lineage>
</organism>
<dbReference type="Pfam" id="PF07228">
    <property type="entry name" value="SpoIIE"/>
    <property type="match status" value="1"/>
</dbReference>
<dbReference type="AlphaFoldDB" id="A0A6N8CWP3"/>
<dbReference type="PANTHER" id="PTHR43156:SF15">
    <property type="entry name" value="PHOSPHOSERINE PHOSPHATASE RSBU"/>
    <property type="match status" value="1"/>
</dbReference>
<sequence length="332" mass="38158">MDYTIKLSQYERMLAQYIEQRDERALYKGQKFSRKMLEQHVSPEDVVSMHIEVVKRIIPHVDQKVMDSLEFLLEVMIGYGFAYREHQSLRTRQEQLDAEIDIAANIQKSLVEGEIPSGHGVDIGVISKPAKKMSGDYYHFVQDDHSISVAIADVVGKGIPAAMCMSMIKYAMDSLPDYRKQPGDVLSSLNHVVEQNIDPSMFITMFYGVYHADENIFSFASAGHEPGFFYNHKYDRFEELVAKGSVLGLRRHSNYAEYRLDIEPGDMIILLSDGVTECRTEKGFLERGEIADIIRSEMHSPAQRIVDQVYYNLEMLQDFVLRDDFTLIVLKF</sequence>
<accession>A0A6N8CWP3</accession>
<dbReference type="FunFam" id="3.60.40.10:FF:000045">
    <property type="entry name" value="Stage II sporulation protein E"/>
    <property type="match status" value="1"/>
</dbReference>
<dbReference type="Gene3D" id="1.10.1240.30">
    <property type="entry name" value="KaiA/RbsU domain"/>
    <property type="match status" value="1"/>
</dbReference>
<dbReference type="EMBL" id="WNHB01000028">
    <property type="protein sequence ID" value="MTT33136.1"/>
    <property type="molecule type" value="Genomic_DNA"/>
</dbReference>
<reference evidence="3 4" key="1">
    <citation type="submission" date="2019-11" db="EMBL/GenBank/DDBJ databases">
        <title>Terrilactibacillus tamarindus sp. nov. BCM23-1 isolated from bark of Tamarindus indica.</title>
        <authorList>
            <person name="Kingkaew E."/>
            <person name="Tanasupawat S."/>
        </authorList>
    </citation>
    <scope>NUCLEOTIDE SEQUENCE [LARGE SCALE GENOMIC DNA]</scope>
    <source>
        <strain evidence="3 4">BCM23-1</strain>
    </source>
</reference>
<gene>
    <name evidence="3" type="ORF">GMB86_14120</name>
</gene>
<name>A0A6N8CWP3_9BACI</name>
<dbReference type="GO" id="GO:0016791">
    <property type="term" value="F:phosphatase activity"/>
    <property type="evidence" value="ECO:0007669"/>
    <property type="project" value="TreeGrafter"/>
</dbReference>
<dbReference type="SUPFAM" id="SSF101215">
    <property type="entry name" value="KaiA/RbsU domain"/>
    <property type="match status" value="1"/>
</dbReference>
<protein>
    <submittedName>
        <fullName evidence="3">SpoIIE family protein phosphatase</fullName>
    </submittedName>
</protein>
<keyword evidence="4" id="KW-1185">Reference proteome</keyword>
<dbReference type="SMART" id="SM00332">
    <property type="entry name" value="PP2Cc"/>
    <property type="match status" value="1"/>
</dbReference>
<dbReference type="Proteomes" id="UP000440978">
    <property type="component" value="Unassembled WGS sequence"/>
</dbReference>
<dbReference type="InterPro" id="IPR052016">
    <property type="entry name" value="Bact_Sigma-Reg"/>
</dbReference>